<evidence type="ECO:0000259" key="6">
    <source>
        <dbReference type="Pfam" id="PF02836"/>
    </source>
</evidence>
<dbReference type="InterPro" id="IPR036156">
    <property type="entry name" value="Beta-gal/glucu_dom_sf"/>
</dbReference>
<evidence type="ECO:0000259" key="5">
    <source>
        <dbReference type="Pfam" id="PF00703"/>
    </source>
</evidence>
<dbReference type="SUPFAM" id="SSF49785">
    <property type="entry name" value="Galactose-binding domain-like"/>
    <property type="match status" value="1"/>
</dbReference>
<dbReference type="Proteomes" id="UP000321204">
    <property type="component" value="Chromosome"/>
</dbReference>
<keyword evidence="2 10" id="KW-0378">Hydrolase</keyword>
<reference evidence="10 11" key="1">
    <citation type="journal article" date="2015" name="Int. J. Syst. Evol. Microbiol.">
        <title>Flavisolibacter ginsenosidimutans sp. nov., with ginsenoside-converting activity isolated from soil used for cultivating ginseng.</title>
        <authorList>
            <person name="Zhao Y."/>
            <person name="Liu Q."/>
            <person name="Kang M.S."/>
            <person name="Jin F."/>
            <person name="Yu H."/>
            <person name="Im W.T."/>
        </authorList>
    </citation>
    <scope>NUCLEOTIDE SEQUENCE [LARGE SCALE GENOMIC DNA]</scope>
    <source>
        <strain evidence="10 11">Gsoil 636</strain>
    </source>
</reference>
<feature type="domain" description="Glycoside hydrolase family 2 catalytic" evidence="6">
    <location>
        <begin position="305"/>
        <end position="459"/>
    </location>
</feature>
<evidence type="ECO:0000313" key="10">
    <source>
        <dbReference type="EMBL" id="QEC55244.1"/>
    </source>
</evidence>
<dbReference type="KEGG" id="fgg:FSB75_04760"/>
<dbReference type="Gene3D" id="3.20.20.80">
    <property type="entry name" value="Glycosidases"/>
    <property type="match status" value="1"/>
</dbReference>
<dbReference type="InterPro" id="IPR006101">
    <property type="entry name" value="Glyco_hydro_2"/>
</dbReference>
<feature type="domain" description="Glycoside hydrolase family 2 immunoglobulin-like beta-sandwich" evidence="5">
    <location>
        <begin position="196"/>
        <end position="295"/>
    </location>
</feature>
<gene>
    <name evidence="10" type="ORF">FSB75_04760</name>
</gene>
<feature type="domain" description="Glycosyl hydrolases family 2 sugar binding" evidence="7">
    <location>
        <begin position="85"/>
        <end position="179"/>
    </location>
</feature>
<dbReference type="Pfam" id="PF02836">
    <property type="entry name" value="Glyco_hydro_2_C"/>
    <property type="match status" value="1"/>
</dbReference>
<sequence>MHNNCRTTLLTFLLLFYFSVFAQNERTITSFDNDWKFYKGDASGAEAVSFNDASWRSLNVPHDWSIEGPYDRANPTSRGGGYLPAGVGWYRKIFSLPGIDASKNFFVEFDGIMAASDVWINGHHLGKRPSGYISLHYELSPYLKFGAEKNVLAVRADNTIQPASRWYTGAGIYRHVRLVSVNPVHVDEAGSFVSSSNVSAQSAKVQSQTTVTNNGSSSQSFVLRTRFLAPDGKEARMVQSNAKLDAGKSQTFTQIAPVKNPALWDIDKPQLYKAITTIIVNKQPVDEYTTSFGIRDAHFEAATGFWLNGKNIKIEGVCLHHDGGAFGAAVPLRVWTKRLQSLKDIGVNGIRTSHNEPSPEFLDLCDKLGFLVMDETFDTWNAAKPNAEKGYNLYFSDWWERDTRDIVTRDCNHPSIVIYSIGNEIHDNLNDSSGFHKYKMQQDLIHSLDSTRPVTMALFRPGLSKVYENGFAAMMDVVGQNYRENELIAAHEKHPDWKVIGTENTHVISMWLALRDKPYMSGQFLWTGYDYLGEADWPRIANGAGLFDKTGEEKLAGYQRQSWWDDKPMVYVTRKETNANGVTWNPDWTPDDPDIYTTADLQVFSNCDEVELFVNGKSVGAKGRTPDNASSRTWTIPFEKGTLKAVGRNGGKDVAQQELKTAGKASKIVLKADKTSLQNSWDDVVYVTASVTDDEGNLVSGADTKINFSISGPGVIAAVDNGDNASSEPYQATSRWSYKGKCVAIIKASGNNGKITLTANAENLKGASIAVDATSEKK</sequence>
<comment type="similarity">
    <text evidence="1">Belongs to the glycosyl hydrolase 2 family.</text>
</comment>
<dbReference type="InterPro" id="IPR013783">
    <property type="entry name" value="Ig-like_fold"/>
</dbReference>
<feature type="domain" description="DUF4982" evidence="8">
    <location>
        <begin position="599"/>
        <end position="655"/>
    </location>
</feature>
<dbReference type="GO" id="GO:0004553">
    <property type="term" value="F:hydrolase activity, hydrolyzing O-glycosyl compounds"/>
    <property type="evidence" value="ECO:0007669"/>
    <property type="project" value="InterPro"/>
</dbReference>
<feature type="signal peptide" evidence="4">
    <location>
        <begin position="1"/>
        <end position="22"/>
    </location>
</feature>
<evidence type="ECO:0000256" key="3">
    <source>
        <dbReference type="ARBA" id="ARBA00023295"/>
    </source>
</evidence>
<evidence type="ECO:0000256" key="4">
    <source>
        <dbReference type="SAM" id="SignalP"/>
    </source>
</evidence>
<dbReference type="PRINTS" id="PR00132">
    <property type="entry name" value="GLHYDRLASE2"/>
</dbReference>
<dbReference type="Gene3D" id="2.60.40.10">
    <property type="entry name" value="Immunoglobulins"/>
    <property type="match status" value="3"/>
</dbReference>
<evidence type="ECO:0000259" key="7">
    <source>
        <dbReference type="Pfam" id="PF02837"/>
    </source>
</evidence>
<evidence type="ECO:0000313" key="11">
    <source>
        <dbReference type="Proteomes" id="UP000321204"/>
    </source>
</evidence>
<dbReference type="InterPro" id="IPR040605">
    <property type="entry name" value="Glyco_hydro2_dom5"/>
</dbReference>
<dbReference type="InterPro" id="IPR006102">
    <property type="entry name" value="Ig-like_GH2"/>
</dbReference>
<dbReference type="InterPro" id="IPR017853">
    <property type="entry name" value="GH"/>
</dbReference>
<dbReference type="SUPFAM" id="SSF49303">
    <property type="entry name" value="beta-Galactosidase/glucuronidase domain"/>
    <property type="match status" value="1"/>
</dbReference>
<feature type="chain" id="PRO_5022938079" evidence="4">
    <location>
        <begin position="23"/>
        <end position="778"/>
    </location>
</feature>
<dbReference type="InterPro" id="IPR008979">
    <property type="entry name" value="Galactose-bd-like_sf"/>
</dbReference>
<dbReference type="Pfam" id="PF00703">
    <property type="entry name" value="Glyco_hydro_2"/>
    <property type="match status" value="1"/>
</dbReference>
<dbReference type="RefSeq" id="WP_146783558.1">
    <property type="nucleotide sequence ID" value="NZ_BAABIO010000006.1"/>
</dbReference>
<dbReference type="EMBL" id="CP042433">
    <property type="protein sequence ID" value="QEC55244.1"/>
    <property type="molecule type" value="Genomic_DNA"/>
</dbReference>
<dbReference type="Gene3D" id="2.60.120.260">
    <property type="entry name" value="Galactose-binding domain-like"/>
    <property type="match status" value="1"/>
</dbReference>
<proteinExistence type="inferred from homology"/>
<evidence type="ECO:0000256" key="2">
    <source>
        <dbReference type="ARBA" id="ARBA00022801"/>
    </source>
</evidence>
<organism evidence="10 11">
    <name type="scientific">Flavisolibacter ginsenosidimutans</name>
    <dbReference type="NCBI Taxonomy" id="661481"/>
    <lineage>
        <taxon>Bacteria</taxon>
        <taxon>Pseudomonadati</taxon>
        <taxon>Bacteroidota</taxon>
        <taxon>Chitinophagia</taxon>
        <taxon>Chitinophagales</taxon>
        <taxon>Chitinophagaceae</taxon>
        <taxon>Flavisolibacter</taxon>
    </lineage>
</organism>
<dbReference type="PANTHER" id="PTHR42732:SF1">
    <property type="entry name" value="BETA-MANNOSIDASE"/>
    <property type="match status" value="1"/>
</dbReference>
<dbReference type="Pfam" id="PF18565">
    <property type="entry name" value="Glyco_hydro2_C5"/>
    <property type="match status" value="1"/>
</dbReference>
<name>A0A5B8UFA0_9BACT</name>
<dbReference type="Pfam" id="PF02837">
    <property type="entry name" value="Glyco_hydro_2_N"/>
    <property type="match status" value="1"/>
</dbReference>
<dbReference type="SUPFAM" id="SSF51445">
    <property type="entry name" value="(Trans)glycosidases"/>
    <property type="match status" value="1"/>
</dbReference>
<dbReference type="InterPro" id="IPR006103">
    <property type="entry name" value="Glyco_hydro_2_cat"/>
</dbReference>
<dbReference type="AlphaFoldDB" id="A0A5B8UFA0"/>
<dbReference type="Pfam" id="PF16355">
    <property type="entry name" value="DUF4982"/>
    <property type="match status" value="1"/>
</dbReference>
<evidence type="ECO:0000259" key="8">
    <source>
        <dbReference type="Pfam" id="PF16355"/>
    </source>
</evidence>
<accession>A0A5B8UFA0</accession>
<evidence type="ECO:0000259" key="9">
    <source>
        <dbReference type="Pfam" id="PF18565"/>
    </source>
</evidence>
<keyword evidence="4" id="KW-0732">Signal</keyword>
<evidence type="ECO:0000256" key="1">
    <source>
        <dbReference type="ARBA" id="ARBA00007401"/>
    </source>
</evidence>
<protein>
    <submittedName>
        <fullName evidence="10">Glycoside hydrolase family 2 protein</fullName>
    </submittedName>
</protein>
<dbReference type="InterPro" id="IPR051913">
    <property type="entry name" value="GH2_Domain-Containing"/>
</dbReference>
<dbReference type="InterPro" id="IPR032311">
    <property type="entry name" value="DUF4982"/>
</dbReference>
<dbReference type="OrthoDB" id="9801077at2"/>
<keyword evidence="3" id="KW-0326">Glycosidase</keyword>
<dbReference type="GO" id="GO:0005975">
    <property type="term" value="P:carbohydrate metabolic process"/>
    <property type="evidence" value="ECO:0007669"/>
    <property type="project" value="InterPro"/>
</dbReference>
<dbReference type="InterPro" id="IPR006104">
    <property type="entry name" value="Glyco_hydro_2_N"/>
</dbReference>
<feature type="domain" description="Glycoside hydrolase family 2" evidence="9">
    <location>
        <begin position="668"/>
        <end position="769"/>
    </location>
</feature>
<keyword evidence="11" id="KW-1185">Reference proteome</keyword>
<dbReference type="PANTHER" id="PTHR42732">
    <property type="entry name" value="BETA-GALACTOSIDASE"/>
    <property type="match status" value="1"/>
</dbReference>